<dbReference type="EMBL" id="VFLP01000008">
    <property type="protein sequence ID" value="TRX96938.1"/>
    <property type="molecule type" value="Genomic_DNA"/>
</dbReference>
<accession>A0A553I9R0</accession>
<sequence length="303" mass="32943">MGILSTKPLAQNSDFHASIMINRDEHPESDSGTWKSMLDACSSGDVESLQKLFNKHGIQRGSKPIPVRFVATGGSQADSKECIVPIMPATDELLEQAVAARQINVVRLILHTYPSLSLDQSHGVVRAVLENPDAEVLEALCNHAPDFASFSIDSGLRTFLTDACTLPPDQAVPILNVLLDNGADVDDGWGPGGGALFAAVVGHQPEEIINKILSKGINVSSRVAVPAIQQSCVEVIRALLSNGNATLKVDVQKCIEEAEKRGDKEVIMIVKDWAQDRAEIVSRKNAVERSRKKWWNFCRFGVN</sequence>
<dbReference type="AlphaFoldDB" id="A0A553I9R0"/>
<gene>
    <name evidence="1" type="ORF">FHL15_002244</name>
</gene>
<protein>
    <submittedName>
        <fullName evidence="1">Uncharacterized protein</fullName>
    </submittedName>
</protein>
<reference evidence="2" key="1">
    <citation type="submission" date="2019-06" db="EMBL/GenBank/DDBJ databases">
        <title>Draft genome sequence of the griseofulvin-producing fungus Xylaria cubensis strain G536.</title>
        <authorList>
            <person name="Mead M.E."/>
            <person name="Raja H.A."/>
            <person name="Steenwyk J.L."/>
            <person name="Knowles S.L."/>
            <person name="Oberlies N.H."/>
            <person name="Rokas A."/>
        </authorList>
    </citation>
    <scope>NUCLEOTIDE SEQUENCE [LARGE SCALE GENOMIC DNA]</scope>
    <source>
        <strain evidence="2">G536</strain>
    </source>
</reference>
<evidence type="ECO:0000313" key="1">
    <source>
        <dbReference type="EMBL" id="TRX96938.1"/>
    </source>
</evidence>
<dbReference type="SUPFAM" id="SSF48403">
    <property type="entry name" value="Ankyrin repeat"/>
    <property type="match status" value="1"/>
</dbReference>
<dbReference type="Proteomes" id="UP000319160">
    <property type="component" value="Unassembled WGS sequence"/>
</dbReference>
<name>A0A553I9R0_9PEZI</name>
<proteinExistence type="predicted"/>
<dbReference type="InterPro" id="IPR036770">
    <property type="entry name" value="Ankyrin_rpt-contain_sf"/>
</dbReference>
<keyword evidence="2" id="KW-1185">Reference proteome</keyword>
<dbReference type="Gene3D" id="1.25.40.20">
    <property type="entry name" value="Ankyrin repeat-containing domain"/>
    <property type="match status" value="1"/>
</dbReference>
<dbReference type="STRING" id="2512241.A0A553I9R0"/>
<organism evidence="1 2">
    <name type="scientific">Xylaria flabelliformis</name>
    <dbReference type="NCBI Taxonomy" id="2512241"/>
    <lineage>
        <taxon>Eukaryota</taxon>
        <taxon>Fungi</taxon>
        <taxon>Dikarya</taxon>
        <taxon>Ascomycota</taxon>
        <taxon>Pezizomycotina</taxon>
        <taxon>Sordariomycetes</taxon>
        <taxon>Xylariomycetidae</taxon>
        <taxon>Xylariales</taxon>
        <taxon>Xylariaceae</taxon>
        <taxon>Xylaria</taxon>
    </lineage>
</organism>
<evidence type="ECO:0000313" key="2">
    <source>
        <dbReference type="Proteomes" id="UP000319160"/>
    </source>
</evidence>
<dbReference type="OrthoDB" id="5391533at2759"/>
<comment type="caution">
    <text evidence="1">The sequence shown here is derived from an EMBL/GenBank/DDBJ whole genome shotgun (WGS) entry which is preliminary data.</text>
</comment>